<reference evidence="2 3" key="1">
    <citation type="journal article" date="2016" name="Nat. Commun.">
        <title>Thousands of microbial genomes shed light on interconnected biogeochemical processes in an aquifer system.</title>
        <authorList>
            <person name="Anantharaman K."/>
            <person name="Brown C.T."/>
            <person name="Hug L.A."/>
            <person name="Sharon I."/>
            <person name="Castelle C.J."/>
            <person name="Probst A.J."/>
            <person name="Thomas B.C."/>
            <person name="Singh A."/>
            <person name="Wilkins M.J."/>
            <person name="Karaoz U."/>
            <person name="Brodie E.L."/>
            <person name="Williams K.H."/>
            <person name="Hubbard S.S."/>
            <person name="Banfield J.F."/>
        </authorList>
    </citation>
    <scope>NUCLEOTIDE SEQUENCE [LARGE SCALE GENOMIC DNA]</scope>
</reference>
<evidence type="ECO:0000313" key="3">
    <source>
        <dbReference type="Proteomes" id="UP000178870"/>
    </source>
</evidence>
<protein>
    <recommendedName>
        <fullName evidence="1">Glycosyltransferase 2-like domain-containing protein</fullName>
    </recommendedName>
</protein>
<dbReference type="CDD" id="cd04186">
    <property type="entry name" value="GT_2_like_c"/>
    <property type="match status" value="1"/>
</dbReference>
<name>A0A1F7YXU1_9BACT</name>
<proteinExistence type="predicted"/>
<dbReference type="Gene3D" id="3.90.550.10">
    <property type="entry name" value="Spore Coat Polysaccharide Biosynthesis Protein SpsA, Chain A"/>
    <property type="match status" value="1"/>
</dbReference>
<organism evidence="2 3">
    <name type="scientific">Candidatus Woesebacteria bacterium RIFCSPHIGHO2_01_FULL_44_21</name>
    <dbReference type="NCBI Taxonomy" id="1802503"/>
    <lineage>
        <taxon>Bacteria</taxon>
        <taxon>Candidatus Woeseibacteriota</taxon>
    </lineage>
</organism>
<sequence>MEKVKVSVVVINYNTPEVTLKCLQSLAKNTKKVSFEIILIDNGSTKTIKNFKFKIKNYTYLKNKKNLGFAKANNQGIGAAKGEYVLLLNSDTLVTSNVVSEMAKWMDKHPEVGIASCKLLNRDGSVQGTGGYFPILIRVLSWMSIEDIPFVEKLIKPFHPLRSKSFYKNSNFYEHKRELDWLTGAFLFIRKKVTHEIGLLDEDYFMYTEDTDFCYRAKKAEWKVMYLPQWSITHFGGASSTAEFPIVSEFQSIKLFYKKHYPAWQFPVLRFLLKSGALFRMLFLGILYGKEAKATYARAFKAV</sequence>
<feature type="domain" description="Glycosyltransferase 2-like" evidence="1">
    <location>
        <begin position="7"/>
        <end position="117"/>
    </location>
</feature>
<dbReference type="PANTHER" id="PTHR43179">
    <property type="entry name" value="RHAMNOSYLTRANSFERASE WBBL"/>
    <property type="match status" value="1"/>
</dbReference>
<evidence type="ECO:0000259" key="1">
    <source>
        <dbReference type="Pfam" id="PF00535"/>
    </source>
</evidence>
<dbReference type="PANTHER" id="PTHR43179:SF7">
    <property type="entry name" value="RHAMNOSYLTRANSFERASE WBBL"/>
    <property type="match status" value="1"/>
</dbReference>
<dbReference type="Pfam" id="PF00535">
    <property type="entry name" value="Glycos_transf_2"/>
    <property type="match status" value="1"/>
</dbReference>
<dbReference type="InterPro" id="IPR001173">
    <property type="entry name" value="Glyco_trans_2-like"/>
</dbReference>
<dbReference type="Proteomes" id="UP000178870">
    <property type="component" value="Unassembled WGS sequence"/>
</dbReference>
<evidence type="ECO:0000313" key="2">
    <source>
        <dbReference type="EMBL" id="OGM31285.1"/>
    </source>
</evidence>
<comment type="caution">
    <text evidence="2">The sequence shown here is derived from an EMBL/GenBank/DDBJ whole genome shotgun (WGS) entry which is preliminary data.</text>
</comment>
<accession>A0A1F7YXU1</accession>
<dbReference type="SUPFAM" id="SSF53448">
    <property type="entry name" value="Nucleotide-diphospho-sugar transferases"/>
    <property type="match status" value="1"/>
</dbReference>
<dbReference type="InterPro" id="IPR029044">
    <property type="entry name" value="Nucleotide-diphossugar_trans"/>
</dbReference>
<gene>
    <name evidence="2" type="ORF">A2803_03775</name>
</gene>
<dbReference type="AlphaFoldDB" id="A0A1F7YXU1"/>
<dbReference type="EMBL" id="MGGP01000028">
    <property type="protein sequence ID" value="OGM31285.1"/>
    <property type="molecule type" value="Genomic_DNA"/>
</dbReference>